<dbReference type="InterPro" id="IPR018702">
    <property type="entry name" value="DUF2207"/>
</dbReference>
<evidence type="ECO:0000256" key="1">
    <source>
        <dbReference type="SAM" id="Phobius"/>
    </source>
</evidence>
<gene>
    <name evidence="4" type="ORF">JOC31_001740</name>
</gene>
<keyword evidence="1" id="KW-1133">Transmembrane helix</keyword>
<feature type="transmembrane region" description="Helical" evidence="1">
    <location>
        <begin position="444"/>
        <end position="468"/>
    </location>
</feature>
<feature type="domain" description="Predicted membrane protein YciQ-like C-terminal" evidence="3">
    <location>
        <begin position="282"/>
        <end position="561"/>
    </location>
</feature>
<evidence type="ECO:0000259" key="2">
    <source>
        <dbReference type="Pfam" id="PF09972"/>
    </source>
</evidence>
<dbReference type="EMBL" id="JAFBEI010000042">
    <property type="protein sequence ID" value="MBM7636911.1"/>
    <property type="molecule type" value="Genomic_DNA"/>
</dbReference>
<evidence type="ECO:0000259" key="3">
    <source>
        <dbReference type="Pfam" id="PF20990"/>
    </source>
</evidence>
<evidence type="ECO:0000313" key="4">
    <source>
        <dbReference type="EMBL" id="MBM7636911.1"/>
    </source>
</evidence>
<keyword evidence="1" id="KW-0472">Membrane</keyword>
<comment type="caution">
    <text evidence="4">The sequence shown here is derived from an EMBL/GenBank/DDBJ whole genome shotgun (WGS) entry which is preliminary data.</text>
</comment>
<keyword evidence="5" id="KW-1185">Reference proteome</keyword>
<dbReference type="Pfam" id="PF09972">
    <property type="entry name" value="DUF2207"/>
    <property type="match status" value="1"/>
</dbReference>
<reference evidence="4 5" key="1">
    <citation type="submission" date="2021-01" db="EMBL/GenBank/DDBJ databases">
        <title>Genomic Encyclopedia of Type Strains, Phase IV (KMG-IV): sequencing the most valuable type-strain genomes for metagenomic binning, comparative biology and taxonomic classification.</title>
        <authorList>
            <person name="Goeker M."/>
        </authorList>
    </citation>
    <scope>NUCLEOTIDE SEQUENCE [LARGE SCALE GENOMIC DNA]</scope>
    <source>
        <strain evidence="4 5">DSM 27513</strain>
    </source>
</reference>
<keyword evidence="1" id="KW-0812">Transmembrane</keyword>
<organism evidence="4 5">
    <name type="scientific">Streptococcus saliviloxodontae</name>
    <dbReference type="NCBI Taxonomy" id="1349416"/>
    <lineage>
        <taxon>Bacteria</taxon>
        <taxon>Bacillati</taxon>
        <taxon>Bacillota</taxon>
        <taxon>Bacilli</taxon>
        <taxon>Lactobacillales</taxon>
        <taxon>Streptococcaceae</taxon>
        <taxon>Streptococcus</taxon>
    </lineage>
</organism>
<name>A0ABS2PNG0_9STRE</name>
<dbReference type="Pfam" id="PF20990">
    <property type="entry name" value="DUF2207_C"/>
    <property type="match status" value="1"/>
</dbReference>
<sequence length="628" mass="70930">MKKYYVLGLGVLLGFFLLLLPVKADDVDYRIASYRGQLQIHEDNTASFIESVDYQFDSDYNGQYLSLGTSGKMPEGFDIVGEPTVTATKNGNQVDVTSEMENLGDGYRLKVYNAGQESDDVVLTVVWQLKNILFKYDDIAELNWVPISDWDQTLEKVSFSIETDKASRQSQLFVHRGYLAPSSNIEHLNQTYRVTANHVTGKLELHAYWDSDVIGGTSLPEKRLSAFLQLEKGITQRNSQLIKIFNTYLPILCFVLFLLAGLVYQSYRAFVNRFYLKPARLYEMPDDLSPLGVAQLVYNQSFEDLILTSKGKAKGKIRSDHLVQAEVLDLIDRGALIWEGDQLRLLSRTDLLDYEKEFITLAFGNRDSVLLSDLFSDYYFDENTEKQLRQKYSGSSLEGKMRQAGNHLIQRLRKISRSISESVKTSLSSYPETYRDLTMREQALSLLAMGLLGLNTILSVCSIVYLLTRSYYEQILWLYMVVTLLSMLAIVVMFRKVSIWQNNGALTAEGGQMRQLWDSFERMMSDIGTFKEAELESLIIWNRMLVYATLFGQADKVTHYMKIHQIQLLDSHLAESYVYISPHLHQMTRQFHHSVSSAQSASHFSISSGGSAGGGFSGGGGGGGGGAF</sequence>
<accession>A0ABS2PNG0</accession>
<proteinExistence type="predicted"/>
<feature type="domain" description="DUF2207" evidence="2">
    <location>
        <begin position="30"/>
        <end position="209"/>
    </location>
</feature>
<evidence type="ECO:0000313" key="5">
    <source>
        <dbReference type="Proteomes" id="UP000809081"/>
    </source>
</evidence>
<dbReference type="InterPro" id="IPR048389">
    <property type="entry name" value="YciQ-like_C"/>
</dbReference>
<feature type="transmembrane region" description="Helical" evidence="1">
    <location>
        <begin position="247"/>
        <end position="267"/>
    </location>
</feature>
<feature type="transmembrane region" description="Helical" evidence="1">
    <location>
        <begin position="474"/>
        <end position="494"/>
    </location>
</feature>
<protein>
    <submittedName>
        <fullName evidence="4">Membrane protein</fullName>
    </submittedName>
</protein>
<dbReference type="RefSeq" id="WP_205017772.1">
    <property type="nucleotide sequence ID" value="NZ_JAFBEI010000042.1"/>
</dbReference>
<dbReference type="Proteomes" id="UP000809081">
    <property type="component" value="Unassembled WGS sequence"/>
</dbReference>